<dbReference type="InterPro" id="IPR001509">
    <property type="entry name" value="Epimerase_deHydtase"/>
</dbReference>
<protein>
    <recommendedName>
        <fullName evidence="4">NAD-dependent epimerase/dehydratase domain-containing protein</fullName>
    </recommendedName>
</protein>
<gene>
    <name evidence="5" type="ORF">LITE_LOCUS32359</name>
</gene>
<proteinExistence type="inferred from homology"/>
<feature type="domain" description="NAD-dependent epimerase/dehydratase" evidence="4">
    <location>
        <begin position="14"/>
        <end position="254"/>
    </location>
</feature>
<dbReference type="PANTHER" id="PTHR10366">
    <property type="entry name" value="NAD DEPENDENT EPIMERASE/DEHYDRATASE"/>
    <property type="match status" value="1"/>
</dbReference>
<reference evidence="5" key="1">
    <citation type="submission" date="2022-08" db="EMBL/GenBank/DDBJ databases">
        <authorList>
            <person name="Gutierrez-Valencia J."/>
        </authorList>
    </citation>
    <scope>NUCLEOTIDE SEQUENCE</scope>
</reference>
<sequence length="336" mass="36574">MISTNGGGDGKVAVCVTGASGFIASWLVKLLLQRGYTVNATVRDPSDEKKTTHLLGLDGAKERLHLFKANLLEEGSFDSAIEGCVGVFHTASPVALSTVDPQAEMIDPAVKGTLNVLKSCAKYPSVKRMVLTSSVASVVYTGKPVDQDSVADETWLSDPEFCKEHKLWYPLGKTLAEMAAWDFAKENGIDMVTIHPGFVIGPFLHPALCTSVGMILSLVNAGNKIYPKFHCWSVDVRDVAEAHIKAFDHENQVSASGRYCLVGSSVPFSQVLGILHKLYPTLPLADKCEEVNSLKLPEFEASREKAEDGLGIKFMPLEESLKDTIECLKEKGYLHF</sequence>
<dbReference type="EMBL" id="CAMGYJ010000008">
    <property type="protein sequence ID" value="CAI0455501.1"/>
    <property type="molecule type" value="Genomic_DNA"/>
</dbReference>
<organism evidence="5 6">
    <name type="scientific">Linum tenue</name>
    <dbReference type="NCBI Taxonomy" id="586396"/>
    <lineage>
        <taxon>Eukaryota</taxon>
        <taxon>Viridiplantae</taxon>
        <taxon>Streptophyta</taxon>
        <taxon>Embryophyta</taxon>
        <taxon>Tracheophyta</taxon>
        <taxon>Spermatophyta</taxon>
        <taxon>Magnoliopsida</taxon>
        <taxon>eudicotyledons</taxon>
        <taxon>Gunneridae</taxon>
        <taxon>Pentapetalae</taxon>
        <taxon>rosids</taxon>
        <taxon>fabids</taxon>
        <taxon>Malpighiales</taxon>
        <taxon>Linaceae</taxon>
        <taxon>Linum</taxon>
    </lineage>
</organism>
<comment type="similarity">
    <text evidence="3">Belongs to the NAD(P)-dependent epimerase/dehydratase family. Dihydroflavonol-4-reductase subfamily.</text>
</comment>
<evidence type="ECO:0000313" key="6">
    <source>
        <dbReference type="Proteomes" id="UP001154282"/>
    </source>
</evidence>
<dbReference type="AlphaFoldDB" id="A0AAV0NAV9"/>
<name>A0AAV0NAV9_9ROSI</name>
<dbReference type="InterPro" id="IPR050425">
    <property type="entry name" value="NAD(P)_dehydrat-like"/>
</dbReference>
<keyword evidence="2" id="KW-0560">Oxidoreductase</keyword>
<comment type="caution">
    <text evidence="5">The sequence shown here is derived from an EMBL/GenBank/DDBJ whole genome shotgun (WGS) entry which is preliminary data.</text>
</comment>
<evidence type="ECO:0000256" key="1">
    <source>
        <dbReference type="ARBA" id="ARBA00022857"/>
    </source>
</evidence>
<dbReference type="PANTHER" id="PTHR10366:SF852">
    <property type="entry name" value="CINNAMOYL-COA REDUCTASE CAD2"/>
    <property type="match status" value="1"/>
</dbReference>
<dbReference type="Proteomes" id="UP001154282">
    <property type="component" value="Unassembled WGS sequence"/>
</dbReference>
<evidence type="ECO:0000259" key="4">
    <source>
        <dbReference type="Pfam" id="PF01370"/>
    </source>
</evidence>
<accession>A0AAV0NAV9</accession>
<evidence type="ECO:0000313" key="5">
    <source>
        <dbReference type="EMBL" id="CAI0455501.1"/>
    </source>
</evidence>
<dbReference type="GO" id="GO:0016616">
    <property type="term" value="F:oxidoreductase activity, acting on the CH-OH group of donors, NAD or NADP as acceptor"/>
    <property type="evidence" value="ECO:0007669"/>
    <property type="project" value="TreeGrafter"/>
</dbReference>
<dbReference type="Gene3D" id="3.40.50.720">
    <property type="entry name" value="NAD(P)-binding Rossmann-like Domain"/>
    <property type="match status" value="1"/>
</dbReference>
<dbReference type="SUPFAM" id="SSF51735">
    <property type="entry name" value="NAD(P)-binding Rossmann-fold domains"/>
    <property type="match status" value="1"/>
</dbReference>
<dbReference type="Pfam" id="PF01370">
    <property type="entry name" value="Epimerase"/>
    <property type="match status" value="1"/>
</dbReference>
<evidence type="ECO:0000256" key="3">
    <source>
        <dbReference type="ARBA" id="ARBA00023445"/>
    </source>
</evidence>
<keyword evidence="1" id="KW-0521">NADP</keyword>
<keyword evidence="6" id="KW-1185">Reference proteome</keyword>
<dbReference type="FunFam" id="3.40.50.720:FF:000085">
    <property type="entry name" value="Dihydroflavonol reductase"/>
    <property type="match status" value="1"/>
</dbReference>
<evidence type="ECO:0000256" key="2">
    <source>
        <dbReference type="ARBA" id="ARBA00023002"/>
    </source>
</evidence>
<dbReference type="CDD" id="cd08958">
    <property type="entry name" value="FR_SDR_e"/>
    <property type="match status" value="1"/>
</dbReference>
<dbReference type="InterPro" id="IPR036291">
    <property type="entry name" value="NAD(P)-bd_dom_sf"/>
</dbReference>